<evidence type="ECO:0000256" key="1">
    <source>
        <dbReference type="SAM" id="MobiDB-lite"/>
    </source>
</evidence>
<keyword evidence="2" id="KW-0732">Signal</keyword>
<feature type="region of interest" description="Disordered" evidence="1">
    <location>
        <begin position="198"/>
        <end position="252"/>
    </location>
</feature>
<evidence type="ECO:0000313" key="4">
    <source>
        <dbReference type="Proteomes" id="UP000176204"/>
    </source>
</evidence>
<proteinExistence type="predicted"/>
<dbReference type="Proteomes" id="UP000176204">
    <property type="component" value="Chromosome I"/>
</dbReference>
<evidence type="ECO:0008006" key="5">
    <source>
        <dbReference type="Google" id="ProtNLM"/>
    </source>
</evidence>
<dbReference type="OrthoDB" id="199929at2"/>
<feature type="compositionally biased region" description="Low complexity" evidence="1">
    <location>
        <begin position="225"/>
        <end position="252"/>
    </location>
</feature>
<evidence type="ECO:0000256" key="2">
    <source>
        <dbReference type="SAM" id="SignalP"/>
    </source>
</evidence>
<dbReference type="AlphaFoldDB" id="A0A1C7PDS0"/>
<organism evidence="3 4">
    <name type="scientific">Akkermansia glycaniphila</name>
    <dbReference type="NCBI Taxonomy" id="1679444"/>
    <lineage>
        <taxon>Bacteria</taxon>
        <taxon>Pseudomonadati</taxon>
        <taxon>Verrucomicrobiota</taxon>
        <taxon>Verrucomicrobiia</taxon>
        <taxon>Verrucomicrobiales</taxon>
        <taxon>Akkermansiaceae</taxon>
        <taxon>Akkermansia</taxon>
    </lineage>
</organism>
<dbReference type="KEGG" id="agl:PYTT_0598"/>
<gene>
    <name evidence="3" type="ORF">PYTT_0598</name>
</gene>
<reference evidence="4" key="1">
    <citation type="submission" date="2016-09" db="EMBL/GenBank/DDBJ databases">
        <authorList>
            <person name="Koehorst J."/>
        </authorList>
    </citation>
    <scope>NUCLEOTIDE SEQUENCE [LARGE SCALE GENOMIC DNA]</scope>
</reference>
<name>A0A1C7PDS0_9BACT</name>
<evidence type="ECO:0000313" key="3">
    <source>
        <dbReference type="EMBL" id="SEH76879.1"/>
    </source>
</evidence>
<feature type="signal peptide" evidence="2">
    <location>
        <begin position="1"/>
        <end position="23"/>
    </location>
</feature>
<protein>
    <recommendedName>
        <fullName evidence="5">Lipoprotein</fullName>
    </recommendedName>
</protein>
<accession>A0A1C7PDS0</accession>
<feature type="chain" id="PRO_5014266531" description="Lipoprotein" evidence="2">
    <location>
        <begin position="24"/>
        <end position="252"/>
    </location>
</feature>
<dbReference type="RefSeq" id="WP_067773208.1">
    <property type="nucleotide sequence ID" value="NZ_JACVVN010000012.1"/>
</dbReference>
<dbReference type="EMBL" id="LT629973">
    <property type="protein sequence ID" value="SEH76879.1"/>
    <property type="molecule type" value="Genomic_DNA"/>
</dbReference>
<feature type="compositionally biased region" description="Low complexity" evidence="1">
    <location>
        <begin position="205"/>
        <end position="218"/>
    </location>
</feature>
<sequence length="252" mass="27274">MMNFVSFRNKLTLAFGLAAAAMALNSCSTAPSPSNVANRLEKATSTQVYSFNDQMRPELRTFESCGPIPERAHRALVEWVRTGERKDYSYARPQYFVELMNDINGKPVKSIWSICSDSNGNLVGVLVPKHNLDARSLPTVGNYDMYVCETSRAPELSEAIMISMAPCDAYRSANRAYNGLKTISKPLTKSEQEALAEAKRRDRAAAMSGGAAPAAAATPEEDTPADSTDATTTDTPADTSDSGTTDDTTFGF</sequence>
<keyword evidence="4" id="KW-1185">Reference proteome</keyword>